<dbReference type="GO" id="GO:0046933">
    <property type="term" value="F:proton-transporting ATP synthase activity, rotational mechanism"/>
    <property type="evidence" value="ECO:0007669"/>
    <property type="project" value="UniProtKB-UniRule"/>
</dbReference>
<dbReference type="KEGG" id="dtm:BJL86_1983"/>
<dbReference type="EMBL" id="CP015961">
    <property type="protein sequence ID" value="ANI92751.1"/>
    <property type="molecule type" value="Genomic_DNA"/>
</dbReference>
<dbReference type="GO" id="GO:0045259">
    <property type="term" value="C:proton-transporting ATP synthase complex"/>
    <property type="evidence" value="ECO:0007669"/>
    <property type="project" value="UniProtKB-KW"/>
</dbReference>
<dbReference type="AlphaFoldDB" id="A0A173LMK1"/>
<sequence length="272" mass="28786">MHAASRDALAKCREKLQGTLGAKSDGGATGAKLGGELFQVAEVLEGDRALRVAVADSSAPASTRQDLARSVFGWKIDDSTLDVLLDAVGHTWSNPRDLRDSLVDLSRLSLLASAAAQGQLPAVEDELFRLGRIIAGNPELEQALADRQAPTKAKRALLGELVYGKVLAVTEALASQVIARPENRPADDLDALSQMAAELQGTAVADVTSANELSSEQVESLKARLGKIYGRSMTVHMNIDPKIMGGLVIRVGDEVIDGSVSGRLSAMRRNIP</sequence>
<dbReference type="GO" id="GO:0005886">
    <property type="term" value="C:plasma membrane"/>
    <property type="evidence" value="ECO:0007669"/>
    <property type="project" value="UniProtKB-SubCell"/>
</dbReference>
<comment type="subcellular location">
    <subcellularLocation>
        <location evidence="8">Cell membrane</location>
        <topology evidence="8">Peripheral membrane protein</topology>
    </subcellularLocation>
    <subcellularLocation>
        <location evidence="1">Membrane</location>
    </subcellularLocation>
</comment>
<keyword evidence="2 8" id="KW-0813">Transport</keyword>
<comment type="similarity">
    <text evidence="8">Belongs to the ATPase delta chain family.</text>
</comment>
<evidence type="ECO:0000256" key="7">
    <source>
        <dbReference type="ARBA" id="ARBA00023310"/>
    </source>
</evidence>
<evidence type="ECO:0000313" key="10">
    <source>
        <dbReference type="Proteomes" id="UP000186104"/>
    </source>
</evidence>
<dbReference type="STRING" id="499555.BJL86_1983"/>
<keyword evidence="8" id="KW-1003">Cell membrane</keyword>
<evidence type="ECO:0000256" key="4">
    <source>
        <dbReference type="ARBA" id="ARBA00023065"/>
    </source>
</evidence>
<dbReference type="PANTHER" id="PTHR11910">
    <property type="entry name" value="ATP SYNTHASE DELTA CHAIN"/>
    <property type="match status" value="1"/>
</dbReference>
<keyword evidence="4 8" id="KW-0406">Ion transport</keyword>
<dbReference type="OrthoDB" id="5242917at2"/>
<name>A0A173LMK1_9ACTN</name>
<dbReference type="NCBIfam" id="TIGR01145">
    <property type="entry name" value="ATP_synt_delta"/>
    <property type="match status" value="1"/>
</dbReference>
<evidence type="ECO:0000256" key="5">
    <source>
        <dbReference type="ARBA" id="ARBA00023136"/>
    </source>
</evidence>
<reference evidence="9 10" key="1">
    <citation type="submission" date="2016-06" db="EMBL/GenBank/DDBJ databases">
        <title>Complete genome sequence of a saline-alkali tolerant type strain Dietzia timorensis ID05-A0528T.</title>
        <authorList>
            <person name="Wu X."/>
        </authorList>
    </citation>
    <scope>NUCLEOTIDE SEQUENCE [LARGE SCALE GENOMIC DNA]</scope>
    <source>
        <strain evidence="9 10">ID05-A0528</strain>
    </source>
</reference>
<keyword evidence="10" id="KW-1185">Reference proteome</keyword>
<comment type="function">
    <text evidence="8">F(1)F(0) ATP synthase produces ATP from ADP in the presence of a proton or sodium gradient. F-type ATPases consist of two structural domains, F(1) containing the extramembraneous catalytic core and F(0) containing the membrane proton channel, linked together by a central stalk and a peripheral stalk. During catalysis, ATP synthesis in the catalytic domain of F(1) is coupled via a rotary mechanism of the central stalk subunits to proton translocation.</text>
</comment>
<keyword evidence="5 8" id="KW-0472">Membrane</keyword>
<gene>
    <name evidence="8" type="primary">atpH</name>
    <name evidence="9" type="ORF">BJL86_1983</name>
</gene>
<evidence type="ECO:0000256" key="6">
    <source>
        <dbReference type="ARBA" id="ARBA00023196"/>
    </source>
</evidence>
<protein>
    <recommendedName>
        <fullName evidence="8">ATP synthase subunit delta</fullName>
    </recommendedName>
    <alternativeName>
        <fullName evidence="8">ATP synthase F(1) sector subunit delta</fullName>
    </alternativeName>
    <alternativeName>
        <fullName evidence="8">F-type ATPase subunit delta</fullName>
        <shortName evidence="8">F-ATPase subunit delta</shortName>
    </alternativeName>
</protein>
<dbReference type="Pfam" id="PF00213">
    <property type="entry name" value="OSCP"/>
    <property type="match status" value="1"/>
</dbReference>
<dbReference type="NCBIfam" id="NF009967">
    <property type="entry name" value="PRK13430.1"/>
    <property type="match status" value="1"/>
</dbReference>
<keyword evidence="6 8" id="KW-0139">CF(1)</keyword>
<keyword evidence="3 8" id="KW-0375">Hydrogen ion transport</keyword>
<evidence type="ECO:0000313" key="9">
    <source>
        <dbReference type="EMBL" id="ANI92751.1"/>
    </source>
</evidence>
<evidence type="ECO:0000256" key="2">
    <source>
        <dbReference type="ARBA" id="ARBA00022448"/>
    </source>
</evidence>
<comment type="function">
    <text evidence="8">This protein is part of the stalk that links CF(0) to CF(1). It either transmits conformational changes from CF(0) to CF(1) or is implicated in proton conduction.</text>
</comment>
<proteinExistence type="inferred from homology"/>
<organism evidence="9 10">
    <name type="scientific">Dietzia timorensis</name>
    <dbReference type="NCBI Taxonomy" id="499555"/>
    <lineage>
        <taxon>Bacteria</taxon>
        <taxon>Bacillati</taxon>
        <taxon>Actinomycetota</taxon>
        <taxon>Actinomycetes</taxon>
        <taxon>Mycobacteriales</taxon>
        <taxon>Dietziaceae</taxon>
        <taxon>Dietzia</taxon>
    </lineage>
</organism>
<dbReference type="Proteomes" id="UP000186104">
    <property type="component" value="Chromosome"/>
</dbReference>
<accession>A0A173LMK1</accession>
<dbReference type="PROSITE" id="PS00389">
    <property type="entry name" value="ATPASE_DELTA"/>
    <property type="match status" value="1"/>
</dbReference>
<keyword evidence="7 8" id="KW-0066">ATP synthesis</keyword>
<dbReference type="PRINTS" id="PR00125">
    <property type="entry name" value="ATPASEDELTA"/>
</dbReference>
<dbReference type="RefSeq" id="WP_067472045.1">
    <property type="nucleotide sequence ID" value="NZ_CP015961.1"/>
</dbReference>
<dbReference type="InterPro" id="IPR000711">
    <property type="entry name" value="ATPase_OSCP/dsu"/>
</dbReference>
<dbReference type="InterPro" id="IPR020781">
    <property type="entry name" value="ATPase_OSCP/d_CS"/>
</dbReference>
<evidence type="ECO:0000256" key="3">
    <source>
        <dbReference type="ARBA" id="ARBA00022781"/>
    </source>
</evidence>
<evidence type="ECO:0000256" key="8">
    <source>
        <dbReference type="HAMAP-Rule" id="MF_01416"/>
    </source>
</evidence>
<evidence type="ECO:0000256" key="1">
    <source>
        <dbReference type="ARBA" id="ARBA00004370"/>
    </source>
</evidence>
<dbReference type="HAMAP" id="MF_01416">
    <property type="entry name" value="ATP_synth_delta_bact"/>
    <property type="match status" value="1"/>
</dbReference>